<organism evidence="2">
    <name type="scientific">Rhodotorula toruloides</name>
    <name type="common">Yeast</name>
    <name type="synonym">Rhodosporidium toruloides</name>
    <dbReference type="NCBI Taxonomy" id="5286"/>
    <lineage>
        <taxon>Eukaryota</taxon>
        <taxon>Fungi</taxon>
        <taxon>Dikarya</taxon>
        <taxon>Basidiomycota</taxon>
        <taxon>Pucciniomycotina</taxon>
        <taxon>Microbotryomycetes</taxon>
        <taxon>Sporidiobolales</taxon>
        <taxon>Sporidiobolaceae</taxon>
        <taxon>Rhodotorula</taxon>
    </lineage>
</organism>
<feature type="compositionally biased region" description="Basic residues" evidence="1">
    <location>
        <begin position="7"/>
        <end position="18"/>
    </location>
</feature>
<protein>
    <submittedName>
        <fullName evidence="2">RHTO0S12e03290g1_1</fullName>
    </submittedName>
</protein>
<feature type="compositionally biased region" description="Basic and acidic residues" evidence="1">
    <location>
        <begin position="47"/>
        <end position="57"/>
    </location>
</feature>
<evidence type="ECO:0000256" key="1">
    <source>
        <dbReference type="SAM" id="MobiDB-lite"/>
    </source>
</evidence>
<reference evidence="2" key="1">
    <citation type="journal article" date="2014" name="Genome Announc.">
        <title>Draft genome sequence of Rhodosporidium toruloides CECT1137, an oleaginous yeast of biotechnological interest.</title>
        <authorList>
            <person name="Morin N."/>
            <person name="Calcas X."/>
            <person name="Devillers H."/>
            <person name="Durrens P."/>
            <person name="Sherman D.J."/>
            <person name="Nicaud J.-M."/>
            <person name="Neuveglise C."/>
        </authorList>
    </citation>
    <scope>NUCLEOTIDE SEQUENCE</scope>
    <source>
        <strain evidence="2">CECT1137</strain>
    </source>
</reference>
<evidence type="ECO:0000313" key="2">
    <source>
        <dbReference type="EMBL" id="CDR46336.1"/>
    </source>
</evidence>
<accession>A0A061BEL4</accession>
<dbReference type="AlphaFoldDB" id="A0A061BEL4"/>
<feature type="region of interest" description="Disordered" evidence="1">
    <location>
        <begin position="1"/>
        <end position="63"/>
    </location>
</feature>
<name>A0A061BEL4_RHOTO</name>
<gene>
    <name evidence="2" type="ORF">RHTO0S_12e03290g</name>
</gene>
<sequence length="63" mass="7404">MSIPSSSRRRSWRRRPRTTRSSSIRSLHPPVRSKPMSRFLWTASTERMAEEKHEKNAPKALKA</sequence>
<dbReference type="EMBL" id="LK052947">
    <property type="protein sequence ID" value="CDR46336.1"/>
    <property type="molecule type" value="Genomic_DNA"/>
</dbReference>
<proteinExistence type="predicted"/>